<proteinExistence type="predicted"/>
<dbReference type="AlphaFoldDB" id="A0A2U2JDX4"/>
<dbReference type="RefSeq" id="WP_109403447.1">
    <property type="nucleotide sequence ID" value="NZ_QFFG01000001.1"/>
</dbReference>
<dbReference type="PROSITE" id="PS51257">
    <property type="entry name" value="PROKAR_LIPOPROTEIN"/>
    <property type="match status" value="1"/>
</dbReference>
<organism evidence="2 3">
    <name type="scientific">Polaribacter aquimarinus</name>
    <dbReference type="NCBI Taxonomy" id="2100726"/>
    <lineage>
        <taxon>Bacteria</taxon>
        <taxon>Pseudomonadati</taxon>
        <taxon>Bacteroidota</taxon>
        <taxon>Flavobacteriia</taxon>
        <taxon>Flavobacteriales</taxon>
        <taxon>Flavobacteriaceae</taxon>
    </lineage>
</organism>
<accession>A0A2U2JDX4</accession>
<protein>
    <recommendedName>
        <fullName evidence="4">Lipoprotein</fullName>
    </recommendedName>
</protein>
<gene>
    <name evidence="2" type="ORF">DIS07_01515</name>
</gene>
<feature type="signal peptide" evidence="1">
    <location>
        <begin position="1"/>
        <end position="19"/>
    </location>
</feature>
<dbReference type="OrthoDB" id="1448832at2"/>
<feature type="chain" id="PRO_5015458583" description="Lipoprotein" evidence="1">
    <location>
        <begin position="20"/>
        <end position="181"/>
    </location>
</feature>
<dbReference type="Proteomes" id="UP000245670">
    <property type="component" value="Unassembled WGS sequence"/>
</dbReference>
<evidence type="ECO:0000313" key="2">
    <source>
        <dbReference type="EMBL" id="PWG06539.1"/>
    </source>
</evidence>
<name>A0A2U2JDX4_9FLAO</name>
<evidence type="ECO:0000313" key="3">
    <source>
        <dbReference type="Proteomes" id="UP000245670"/>
    </source>
</evidence>
<dbReference type="EMBL" id="QFFG01000001">
    <property type="protein sequence ID" value="PWG06539.1"/>
    <property type="molecule type" value="Genomic_DNA"/>
</dbReference>
<sequence>MAIPKKIVLILLVVLVSCAENLDFNQIEDYSTKPSYSFSIAFTDINASNFVPPPGAPVTTEVTQISDFRIFENPIVQKNLVKVDYKFEINNTFNRSFTIETSLLDKDDVLIYRLQDLKIEANKLNTPPTESIDVKSNSAIKNVVKVKVTIKLDDITTPIDANESGVFEFKSGSTIYLETSI</sequence>
<keyword evidence="3" id="KW-1185">Reference proteome</keyword>
<reference evidence="2 3" key="1">
    <citation type="submission" date="2018-05" db="EMBL/GenBank/DDBJ databases">
        <title>Polaribacter aquimarinus sp. nov., isolated from sediment in a sediment of sea.</title>
        <authorList>
            <person name="Lu D."/>
        </authorList>
    </citation>
    <scope>NUCLEOTIDE SEQUENCE [LARGE SCALE GENOMIC DNA]</scope>
    <source>
        <strain evidence="2 3">ZY113</strain>
    </source>
</reference>
<keyword evidence="1" id="KW-0732">Signal</keyword>
<comment type="caution">
    <text evidence="2">The sequence shown here is derived from an EMBL/GenBank/DDBJ whole genome shotgun (WGS) entry which is preliminary data.</text>
</comment>
<evidence type="ECO:0008006" key="4">
    <source>
        <dbReference type="Google" id="ProtNLM"/>
    </source>
</evidence>
<evidence type="ECO:0000256" key="1">
    <source>
        <dbReference type="SAM" id="SignalP"/>
    </source>
</evidence>